<feature type="coiled-coil region" evidence="3">
    <location>
        <begin position="74"/>
        <end position="136"/>
    </location>
</feature>
<evidence type="ECO:0000256" key="1">
    <source>
        <dbReference type="ARBA" id="ARBA00009291"/>
    </source>
</evidence>
<feature type="compositionally biased region" description="Low complexity" evidence="4">
    <location>
        <begin position="432"/>
        <end position="442"/>
    </location>
</feature>
<evidence type="ECO:0000313" key="6">
    <source>
        <dbReference type="Proteomes" id="UP000236621"/>
    </source>
</evidence>
<comment type="caution">
    <text evidence="5">The sequence shown here is derived from an EMBL/GenBank/DDBJ whole genome shotgun (WGS) entry which is preliminary data.</text>
</comment>
<keyword evidence="6" id="KW-1185">Reference proteome</keyword>
<organism evidence="5 6">
    <name type="scientific">Tolypocladium capitatum</name>
    <dbReference type="NCBI Taxonomy" id="45235"/>
    <lineage>
        <taxon>Eukaryota</taxon>
        <taxon>Fungi</taxon>
        <taxon>Dikarya</taxon>
        <taxon>Ascomycota</taxon>
        <taxon>Pezizomycotina</taxon>
        <taxon>Sordariomycetes</taxon>
        <taxon>Hypocreomycetidae</taxon>
        <taxon>Hypocreales</taxon>
        <taxon>Ophiocordycipitaceae</taxon>
        <taxon>Tolypocladium</taxon>
    </lineage>
</organism>
<dbReference type="STRING" id="45235.A0A2K3QC47"/>
<feature type="compositionally biased region" description="Basic and acidic residues" evidence="4">
    <location>
        <begin position="640"/>
        <end position="653"/>
    </location>
</feature>
<dbReference type="Proteomes" id="UP000236621">
    <property type="component" value="Unassembled WGS sequence"/>
</dbReference>
<evidence type="ECO:0000256" key="3">
    <source>
        <dbReference type="SAM" id="Coils"/>
    </source>
</evidence>
<sequence length="710" mass="77827">MIDTENLRTASLYINNQLLSRGLLRDSQTIDFANAGKGSDDSTATAGRIIGIVNDLILRRDRDAEHRESLSAAMRNLRAENLKHTSDIASLTEKNTEEKRKADIATASEAALKTQLKSAEANARGLKDDIARMKVLVSQTRTTCATEVRRRDRQIDTLKKQLGEAGRSRGSRANPAITIINVTGDIGHDKGSPTRSGSIATDDCNLRSETNAFLAKLAQNLSEENENILNMMQQAVGQLGQMSGYRGEERGDAQVAKRPSCEDLAAGLDAVMDHLRNILTNPSFVPIEEVMVREEEINRLKAGWVKMETRWKEAVHMMDGWRKRMASNGRQVCDEELRMGLRLSPVHVNDVEETRQAFGLGLAAVAEEAEDDVEPSLRSPYPPSQDSVDLVPEPDCDDQDAQAHGETEGESTGCEDNAPAGNYEFEEANVEPQGVPQLSPGSSPLPEPPLLSPLRNCASAGNRGSLQHGCTRPRPGDFSTIVEEETLDLAAESKSMRSLPVRRRATAAQKRLPSRGQMSLERPRSPSRSSLDDVLLSKPQPESTEQPGTHASEEFKQEPEEAQQSANNSAADMHNTPCRATSRPLLPRNADPAPQQSPLTMSTIAAKLAASEKEADAARVRAKLKAVRGGVRRPPMARTAPEDERPATAREQDRPDEDVDPVKRDPAPQDEEQPKPEKRKRDRKPSKAASRRRSTLSPLELQALISGNAQ</sequence>
<feature type="compositionally biased region" description="Basic and acidic residues" evidence="4">
    <location>
        <begin position="610"/>
        <end position="619"/>
    </location>
</feature>
<gene>
    <name evidence="5" type="ORF">TCAP_04963</name>
</gene>
<feature type="compositionally biased region" description="Basic residues" evidence="4">
    <location>
        <begin position="677"/>
        <end position="694"/>
    </location>
</feature>
<feature type="compositionally biased region" description="Low complexity" evidence="4">
    <location>
        <begin position="526"/>
        <end position="537"/>
    </location>
</feature>
<evidence type="ECO:0000256" key="2">
    <source>
        <dbReference type="ARBA" id="ARBA00023054"/>
    </source>
</evidence>
<dbReference type="AlphaFoldDB" id="A0A2K3QC47"/>
<comment type="similarity">
    <text evidence="1">Belongs to the ADIP family.</text>
</comment>
<feature type="compositionally biased region" description="Polar residues" evidence="4">
    <location>
        <begin position="540"/>
        <end position="549"/>
    </location>
</feature>
<feature type="compositionally biased region" description="Polar residues" evidence="4">
    <location>
        <begin position="594"/>
        <end position="603"/>
    </location>
</feature>
<feature type="compositionally biased region" description="Basic and acidic residues" evidence="4">
    <location>
        <begin position="660"/>
        <end position="676"/>
    </location>
</feature>
<protein>
    <submittedName>
        <fullName evidence="5">Ribosomal RNA-processing protein 7</fullName>
    </submittedName>
</protein>
<proteinExistence type="inferred from homology"/>
<feature type="region of interest" description="Disordered" evidence="4">
    <location>
        <begin position="367"/>
        <end position="710"/>
    </location>
</feature>
<evidence type="ECO:0000256" key="4">
    <source>
        <dbReference type="SAM" id="MobiDB-lite"/>
    </source>
</evidence>
<dbReference type="OrthoDB" id="312015at2759"/>
<name>A0A2K3QC47_9HYPO</name>
<evidence type="ECO:0000313" key="5">
    <source>
        <dbReference type="EMBL" id="PNY25104.1"/>
    </source>
</evidence>
<dbReference type="InterPro" id="IPR021622">
    <property type="entry name" value="Afadin/alpha-actinin-bd"/>
</dbReference>
<dbReference type="EMBL" id="NRSZ01000806">
    <property type="protein sequence ID" value="PNY25104.1"/>
    <property type="molecule type" value="Genomic_DNA"/>
</dbReference>
<reference evidence="5 6" key="1">
    <citation type="submission" date="2017-08" db="EMBL/GenBank/DDBJ databases">
        <title>Harnessing the power of phylogenomics to disentangle the directionality and signatures of interkingdom host jumping in the parasitic fungal genus Tolypocladium.</title>
        <authorList>
            <person name="Quandt C.A."/>
            <person name="Patterson W."/>
            <person name="Spatafora J.W."/>
        </authorList>
    </citation>
    <scope>NUCLEOTIDE SEQUENCE [LARGE SCALE GENOMIC DNA]</scope>
    <source>
        <strain evidence="5 6">CBS 113982</strain>
    </source>
</reference>
<keyword evidence="2 3" id="KW-0175">Coiled coil</keyword>
<accession>A0A2K3QC47</accession>
<dbReference type="Pfam" id="PF11559">
    <property type="entry name" value="ADIP"/>
    <property type="match status" value="1"/>
</dbReference>